<dbReference type="PANTHER" id="PTHR46268">
    <property type="entry name" value="STRESS RESPONSE PROTEIN NHAX"/>
    <property type="match status" value="1"/>
</dbReference>
<dbReference type="Pfam" id="PF00582">
    <property type="entry name" value="Usp"/>
    <property type="match status" value="1"/>
</dbReference>
<reference evidence="5" key="1">
    <citation type="submission" date="2012-06" db="EMBL/GenBank/DDBJ databases">
        <title>Complete sequence of chromosome of Desulfomonile tiedjei DSM 6799.</title>
        <authorList>
            <person name="Lucas S."/>
            <person name="Copeland A."/>
            <person name="Lapidus A."/>
            <person name="Glavina del Rio T."/>
            <person name="Dalin E."/>
            <person name="Tice H."/>
            <person name="Bruce D."/>
            <person name="Goodwin L."/>
            <person name="Pitluck S."/>
            <person name="Peters L."/>
            <person name="Ovchinnikova G."/>
            <person name="Zeytun A."/>
            <person name="Lu M."/>
            <person name="Kyrpides N."/>
            <person name="Mavromatis K."/>
            <person name="Ivanova N."/>
            <person name="Brettin T."/>
            <person name="Detter J.C."/>
            <person name="Han C."/>
            <person name="Larimer F."/>
            <person name="Land M."/>
            <person name="Hauser L."/>
            <person name="Markowitz V."/>
            <person name="Cheng J.-F."/>
            <person name="Hugenholtz P."/>
            <person name="Woyke T."/>
            <person name="Wu D."/>
            <person name="Spring S."/>
            <person name="Schroeder M."/>
            <person name="Brambilla E."/>
            <person name="Klenk H.-P."/>
            <person name="Eisen J.A."/>
        </authorList>
    </citation>
    <scope>NUCLEOTIDE SEQUENCE [LARGE SCALE GENOMIC DNA]</scope>
    <source>
        <strain evidence="5">ATCC 49306 / DSM 6799 / DCB-1</strain>
    </source>
</reference>
<protein>
    <recommendedName>
        <fullName evidence="2">Universal stress protein</fullName>
    </recommendedName>
</protein>
<dbReference type="EMBL" id="CP003360">
    <property type="protein sequence ID" value="AFM24658.1"/>
    <property type="molecule type" value="Genomic_DNA"/>
</dbReference>
<evidence type="ECO:0000313" key="4">
    <source>
        <dbReference type="EMBL" id="AFM24658.1"/>
    </source>
</evidence>
<keyword evidence="5" id="KW-1185">Reference proteome</keyword>
<dbReference type="PRINTS" id="PR01438">
    <property type="entry name" value="UNVRSLSTRESS"/>
</dbReference>
<dbReference type="GO" id="GO:0005737">
    <property type="term" value="C:cytoplasm"/>
    <property type="evidence" value="ECO:0007669"/>
    <property type="project" value="UniProtKB-SubCell"/>
</dbReference>
<dbReference type="PANTHER" id="PTHR46268:SF22">
    <property type="entry name" value="SENSOR PROTEIN KDPD-RELATED"/>
    <property type="match status" value="1"/>
</dbReference>
<feature type="domain" description="UspA" evidence="3">
    <location>
        <begin position="4"/>
        <end position="142"/>
    </location>
</feature>
<dbReference type="HOGENOM" id="CLU_049301_11_2_7"/>
<dbReference type="Gene3D" id="3.40.50.620">
    <property type="entry name" value="HUPs"/>
    <property type="match status" value="1"/>
</dbReference>
<sequence>MVPRKILFCTDFSENSQPAWKLAVEYAQAFHAELLILHVIDYNDFPGYVDWAEKLREILGNVERTANERLESMMRESGQSTKTVKTYCRTGTTYQEVVRLAQEESADLIILGTHGRSGVKHLVMGSVARSVLRTAHRPVLIVEGS</sequence>
<accession>I4C517</accession>
<name>I4C517_DESTA</name>
<dbReference type="eggNOG" id="COG0589">
    <property type="taxonomic scope" value="Bacteria"/>
</dbReference>
<dbReference type="InterPro" id="IPR014729">
    <property type="entry name" value="Rossmann-like_a/b/a_fold"/>
</dbReference>
<evidence type="ECO:0000259" key="3">
    <source>
        <dbReference type="Pfam" id="PF00582"/>
    </source>
</evidence>
<dbReference type="KEGG" id="dti:Desti_1951"/>
<organism evidence="4 5">
    <name type="scientific">Desulfomonile tiedjei (strain ATCC 49306 / DSM 6799 / DCB-1)</name>
    <dbReference type="NCBI Taxonomy" id="706587"/>
    <lineage>
        <taxon>Bacteria</taxon>
        <taxon>Pseudomonadati</taxon>
        <taxon>Thermodesulfobacteriota</taxon>
        <taxon>Desulfomonilia</taxon>
        <taxon>Desulfomonilales</taxon>
        <taxon>Desulfomonilaceae</taxon>
        <taxon>Desulfomonile</taxon>
    </lineage>
</organism>
<comment type="subcellular location">
    <subcellularLocation>
        <location evidence="2">Cytoplasm</location>
    </subcellularLocation>
</comment>
<evidence type="ECO:0000256" key="2">
    <source>
        <dbReference type="PIRNR" id="PIRNR006276"/>
    </source>
</evidence>
<evidence type="ECO:0000256" key="1">
    <source>
        <dbReference type="ARBA" id="ARBA00008791"/>
    </source>
</evidence>
<gene>
    <name evidence="4" type="ordered locus">Desti_1951</name>
</gene>
<dbReference type="AlphaFoldDB" id="I4C517"/>
<proteinExistence type="inferred from homology"/>
<dbReference type="CDD" id="cd00293">
    <property type="entry name" value="USP-like"/>
    <property type="match status" value="1"/>
</dbReference>
<dbReference type="RefSeq" id="WP_014809802.1">
    <property type="nucleotide sequence ID" value="NC_018025.1"/>
</dbReference>
<dbReference type="OrthoDB" id="9788959at2"/>
<dbReference type="InterPro" id="IPR006015">
    <property type="entry name" value="Universal_stress_UspA"/>
</dbReference>
<comment type="similarity">
    <text evidence="1 2">Belongs to the universal stress protein A family.</text>
</comment>
<dbReference type="Proteomes" id="UP000006055">
    <property type="component" value="Chromosome"/>
</dbReference>
<keyword evidence="2" id="KW-0963">Cytoplasm</keyword>
<dbReference type="InterPro" id="IPR006016">
    <property type="entry name" value="UspA"/>
</dbReference>
<dbReference type="SUPFAM" id="SSF52402">
    <property type="entry name" value="Adenine nucleotide alpha hydrolases-like"/>
    <property type="match status" value="1"/>
</dbReference>
<evidence type="ECO:0000313" key="5">
    <source>
        <dbReference type="Proteomes" id="UP000006055"/>
    </source>
</evidence>
<dbReference type="STRING" id="706587.Desti_1951"/>
<dbReference type="PIRSF" id="PIRSF006276">
    <property type="entry name" value="UspA"/>
    <property type="match status" value="1"/>
</dbReference>